<dbReference type="AlphaFoldDB" id="A0A654A309"/>
<accession>A0A654A309</accession>
<name>A0A654A309_BACMY</name>
<protein>
    <submittedName>
        <fullName evidence="1">Uncharacterized protein</fullName>
    </submittedName>
</protein>
<proteinExistence type="predicted"/>
<evidence type="ECO:0000313" key="1">
    <source>
        <dbReference type="EMBL" id="VXC61637.1"/>
    </source>
</evidence>
<evidence type="ECO:0000313" key="2">
    <source>
        <dbReference type="Proteomes" id="UP000437562"/>
    </source>
</evidence>
<dbReference type="Proteomes" id="UP000437562">
    <property type="component" value="Unassembled WGS sequence"/>
</dbReference>
<dbReference type="EMBL" id="CABWMC010000029">
    <property type="protein sequence ID" value="VXC61637.1"/>
    <property type="molecule type" value="Genomic_DNA"/>
</dbReference>
<organism evidence="1 2">
    <name type="scientific">Bacillus mycoides</name>
    <dbReference type="NCBI Taxonomy" id="1405"/>
    <lineage>
        <taxon>Bacteria</taxon>
        <taxon>Bacillati</taxon>
        <taxon>Bacillota</taxon>
        <taxon>Bacilli</taxon>
        <taxon>Bacillales</taxon>
        <taxon>Bacillaceae</taxon>
        <taxon>Bacillus</taxon>
        <taxon>Bacillus cereus group</taxon>
    </lineage>
</organism>
<gene>
    <name evidence="1" type="ORF">BACI71_40426</name>
</gene>
<reference evidence="1 2" key="1">
    <citation type="submission" date="2019-10" db="EMBL/GenBank/DDBJ databases">
        <authorList>
            <person name="Karimi E."/>
        </authorList>
    </citation>
    <scope>NUCLEOTIDE SEQUENCE [LARGE SCALE GENOMIC DNA]</scope>
    <source>
        <strain evidence="1">Bacillus sp. 71</strain>
    </source>
</reference>
<sequence>MNFGLLFPSHQKKIRPLKDFCNIYVIKMKDLLVNILLNSMLQEVFLLYEKKICMAYRWFHNSRVNFMVFVPTGEIIY</sequence>